<dbReference type="PRINTS" id="PR00732">
    <property type="entry name" value="GLHYDRLASE4"/>
</dbReference>
<keyword evidence="3 7" id="KW-0378">Hydrolase</keyword>
<comment type="similarity">
    <text evidence="1 7">Belongs to the glycosyl hydrolase 4 family.</text>
</comment>
<dbReference type="Pfam" id="PF02056">
    <property type="entry name" value="Glyco_hydro_4"/>
    <property type="match status" value="1"/>
</dbReference>
<evidence type="ECO:0000256" key="6">
    <source>
        <dbReference type="ARBA" id="ARBA00023295"/>
    </source>
</evidence>
<reference evidence="9" key="1">
    <citation type="submission" date="2022-08" db="EMBL/GenBank/DDBJ databases">
        <title>Alicyclobacillus dauci DSM2870, complete genome.</title>
        <authorList>
            <person name="Wang Q."/>
            <person name="Cai R."/>
            <person name="Wang Z."/>
        </authorList>
    </citation>
    <scope>NUCLEOTIDE SEQUENCE</scope>
    <source>
        <strain evidence="9">DSM 28700</strain>
    </source>
</reference>
<evidence type="ECO:0000256" key="1">
    <source>
        <dbReference type="ARBA" id="ARBA00010141"/>
    </source>
</evidence>
<dbReference type="Proteomes" id="UP001164803">
    <property type="component" value="Chromosome"/>
</dbReference>
<dbReference type="Pfam" id="PF11975">
    <property type="entry name" value="Glyco_hydro_4C"/>
    <property type="match status" value="1"/>
</dbReference>
<accession>A0ABY6Z014</accession>
<dbReference type="PROSITE" id="PS01324">
    <property type="entry name" value="GLYCOSYL_HYDROL_F4"/>
    <property type="match status" value="1"/>
</dbReference>
<evidence type="ECO:0000256" key="7">
    <source>
        <dbReference type="RuleBase" id="RU361152"/>
    </source>
</evidence>
<evidence type="ECO:0000313" key="10">
    <source>
        <dbReference type="Proteomes" id="UP001164803"/>
    </source>
</evidence>
<name>A0ABY6Z014_9BACL</name>
<dbReference type="InterPro" id="IPR019802">
    <property type="entry name" value="GlycHydrolase_4_CS"/>
</dbReference>
<gene>
    <name evidence="9" type="ORF">NZD86_17620</name>
</gene>
<keyword evidence="2" id="KW-0479">Metal-binding</keyword>
<dbReference type="RefSeq" id="WP_268043356.1">
    <property type="nucleotide sequence ID" value="NZ_CP104064.1"/>
</dbReference>
<evidence type="ECO:0000256" key="4">
    <source>
        <dbReference type="ARBA" id="ARBA00023027"/>
    </source>
</evidence>
<feature type="domain" description="Glycosyl hydrolase family 4 C-terminal" evidence="8">
    <location>
        <begin position="198"/>
        <end position="412"/>
    </location>
</feature>
<proteinExistence type="inferred from homology"/>
<dbReference type="PANTHER" id="PTHR32092:SF5">
    <property type="entry name" value="6-PHOSPHO-BETA-GLUCOSIDASE"/>
    <property type="match status" value="1"/>
</dbReference>
<dbReference type="SUPFAM" id="SSF56327">
    <property type="entry name" value="LDH C-terminal domain-like"/>
    <property type="match status" value="1"/>
</dbReference>
<comment type="cofactor">
    <cofactor evidence="7">
        <name>NAD(+)</name>
        <dbReference type="ChEBI" id="CHEBI:57540"/>
    </cofactor>
    <text evidence="7">Binds 1 NAD(+) per subunit.</text>
</comment>
<keyword evidence="5" id="KW-0464">Manganese</keyword>
<keyword evidence="10" id="KW-1185">Reference proteome</keyword>
<evidence type="ECO:0000313" key="9">
    <source>
        <dbReference type="EMBL" id="WAH36054.1"/>
    </source>
</evidence>
<keyword evidence="6 7" id="KW-0326">Glycosidase</keyword>
<dbReference type="SUPFAM" id="SSF51735">
    <property type="entry name" value="NAD(P)-binding Rossmann-fold domains"/>
    <property type="match status" value="1"/>
</dbReference>
<dbReference type="InterPro" id="IPR001088">
    <property type="entry name" value="Glyco_hydro_4"/>
</dbReference>
<dbReference type="EMBL" id="CP104064">
    <property type="protein sequence ID" value="WAH36054.1"/>
    <property type="molecule type" value="Genomic_DNA"/>
</dbReference>
<dbReference type="InterPro" id="IPR036291">
    <property type="entry name" value="NAD(P)-bd_dom_sf"/>
</dbReference>
<evidence type="ECO:0000256" key="2">
    <source>
        <dbReference type="ARBA" id="ARBA00022723"/>
    </source>
</evidence>
<dbReference type="InterPro" id="IPR015955">
    <property type="entry name" value="Lactate_DH/Glyco_Ohase_4_C"/>
</dbReference>
<dbReference type="InterPro" id="IPR022616">
    <property type="entry name" value="Glyco_hydro_4_C"/>
</dbReference>
<keyword evidence="4 7" id="KW-0520">NAD</keyword>
<organism evidence="9 10">
    <name type="scientific">Alicyclobacillus dauci</name>
    <dbReference type="NCBI Taxonomy" id="1475485"/>
    <lineage>
        <taxon>Bacteria</taxon>
        <taxon>Bacillati</taxon>
        <taxon>Bacillota</taxon>
        <taxon>Bacilli</taxon>
        <taxon>Bacillales</taxon>
        <taxon>Alicyclobacillaceae</taxon>
        <taxon>Alicyclobacillus</taxon>
    </lineage>
</organism>
<evidence type="ECO:0000256" key="5">
    <source>
        <dbReference type="ARBA" id="ARBA00023211"/>
    </source>
</evidence>
<evidence type="ECO:0000259" key="8">
    <source>
        <dbReference type="Pfam" id="PF11975"/>
    </source>
</evidence>
<sequence length="437" mass="48166">MKKEALKVAVIGGGSSYTPELVEGIIRRYHELPVRDLYLVDIKAGREKLEIVGALAKRMVEKSGLPINVHLTLDRRRAIEGADFVTTQLRVGLLEARARDERIPLKYNCIGQETTGAGGFAKALRTVPVILDIAKDIQELAPDAWMMNFTNPAGINTEAVLNHSKVKSIGLCNLPIGTQMQVANLTGVSAAEIDMEWVGINHLNWATKILVDGVDILPEILQKAADAKGMTMKNIPDFGWDADFLQSLGALPCSYLRYYYMTDDMLAEEIQASKTDGVRAEVVKRVEKELFDLYRDPNLTVKPKQLEQRGGAYYSEAAMNLISSIYNNKRDTQIVNVANNGILPFLPDTASIEVKCVIDSQGAHPVQIDTPIDARIRGLIQIVKAYEELTVDAAVHGDYNAALQALTIHPLVTSAKVAKSLLADILKENEAYLPQFK</sequence>
<dbReference type="CDD" id="cd05296">
    <property type="entry name" value="GH4_P_beta_glucosidase"/>
    <property type="match status" value="1"/>
</dbReference>
<evidence type="ECO:0000256" key="3">
    <source>
        <dbReference type="ARBA" id="ARBA00022801"/>
    </source>
</evidence>
<dbReference type="Gene3D" id="3.90.110.10">
    <property type="entry name" value="Lactate dehydrogenase/glycoside hydrolase, family 4, C-terminal"/>
    <property type="match status" value="1"/>
</dbReference>
<protein>
    <submittedName>
        <fullName evidence="9">6-phospho-beta-glucosidase</fullName>
    </submittedName>
</protein>
<dbReference type="PANTHER" id="PTHR32092">
    <property type="entry name" value="6-PHOSPHO-BETA-GLUCOSIDASE-RELATED"/>
    <property type="match status" value="1"/>
</dbReference>
<dbReference type="Gene3D" id="3.40.50.720">
    <property type="entry name" value="NAD(P)-binding Rossmann-like Domain"/>
    <property type="match status" value="1"/>
</dbReference>